<organism evidence="1 2">
    <name type="scientific">Candidatus Kaiserbacteria bacterium GWA2_50_9</name>
    <dbReference type="NCBI Taxonomy" id="1798474"/>
    <lineage>
        <taxon>Bacteria</taxon>
        <taxon>Candidatus Kaiseribacteriota</taxon>
    </lineage>
</organism>
<dbReference type="InterPro" id="IPR043731">
    <property type="entry name" value="DUF5674"/>
</dbReference>
<name>A0A1F6BSM7_9BACT</name>
<dbReference type="AlphaFoldDB" id="A0A1F6BSM7"/>
<protein>
    <submittedName>
        <fullName evidence="1">Uncharacterized protein</fullName>
    </submittedName>
</protein>
<accession>A0A1F6BSM7</accession>
<sequence>METKIVKGGITREELRALAHEQYGDLIKAVVDVAQGIMGVGGELHIDIQSLLIEQAGSKGDTTWGVNLYLDKTDDDFIEFDSMVNLKPLIGNRTRGVKDETVRLAVRNIVARLVRSD</sequence>
<dbReference type="EMBL" id="MFKN01000036">
    <property type="protein sequence ID" value="OGG39926.1"/>
    <property type="molecule type" value="Genomic_DNA"/>
</dbReference>
<gene>
    <name evidence="1" type="ORF">A2118_01090</name>
</gene>
<dbReference type="Proteomes" id="UP000179014">
    <property type="component" value="Unassembled WGS sequence"/>
</dbReference>
<evidence type="ECO:0000313" key="1">
    <source>
        <dbReference type="EMBL" id="OGG39926.1"/>
    </source>
</evidence>
<dbReference type="STRING" id="1798474.A2118_01090"/>
<evidence type="ECO:0000313" key="2">
    <source>
        <dbReference type="Proteomes" id="UP000179014"/>
    </source>
</evidence>
<comment type="caution">
    <text evidence="1">The sequence shown here is derived from an EMBL/GenBank/DDBJ whole genome shotgun (WGS) entry which is preliminary data.</text>
</comment>
<proteinExistence type="predicted"/>
<dbReference type="Pfam" id="PF18924">
    <property type="entry name" value="DUF5674"/>
    <property type="match status" value="1"/>
</dbReference>
<reference evidence="1 2" key="1">
    <citation type="journal article" date="2016" name="Nat. Commun.">
        <title>Thousands of microbial genomes shed light on interconnected biogeochemical processes in an aquifer system.</title>
        <authorList>
            <person name="Anantharaman K."/>
            <person name="Brown C.T."/>
            <person name="Hug L.A."/>
            <person name="Sharon I."/>
            <person name="Castelle C.J."/>
            <person name="Probst A.J."/>
            <person name="Thomas B.C."/>
            <person name="Singh A."/>
            <person name="Wilkins M.J."/>
            <person name="Karaoz U."/>
            <person name="Brodie E.L."/>
            <person name="Williams K.H."/>
            <person name="Hubbard S.S."/>
            <person name="Banfield J.F."/>
        </authorList>
    </citation>
    <scope>NUCLEOTIDE SEQUENCE [LARGE SCALE GENOMIC DNA]</scope>
</reference>